<protein>
    <submittedName>
        <fullName evidence="1">Uncharacterized protein</fullName>
    </submittedName>
</protein>
<dbReference type="EMBL" id="JENJ01000002">
    <property type="protein sequence ID" value="KGM98305.1"/>
    <property type="molecule type" value="Genomic_DNA"/>
</dbReference>
<dbReference type="RefSeq" id="WP_039252016.1">
    <property type="nucleotide sequence ID" value="NZ_JENJ01000002.1"/>
</dbReference>
<evidence type="ECO:0000313" key="1">
    <source>
        <dbReference type="EMBL" id="KGM98305.1"/>
    </source>
</evidence>
<sequence>MNIKGKLNVYEDTIWVNYTLKSGQNHIIENDIINIWGNVKGRKKYTAVMGNNITVPEVDAVYIELLN</sequence>
<dbReference type="OrthoDB" id="1656098at2"/>
<comment type="caution">
    <text evidence="1">The sequence shown here is derived from an EMBL/GenBank/DDBJ whole genome shotgun (WGS) entry which is preliminary data.</text>
</comment>
<name>A0A0A0IFF6_CLONO</name>
<gene>
    <name evidence="1" type="ORF">Z968_00800</name>
</gene>
<dbReference type="AlphaFoldDB" id="A0A0A0IFF6"/>
<proteinExistence type="predicted"/>
<dbReference type="Proteomes" id="UP000030012">
    <property type="component" value="Unassembled WGS sequence"/>
</dbReference>
<evidence type="ECO:0000313" key="2">
    <source>
        <dbReference type="Proteomes" id="UP000030012"/>
    </source>
</evidence>
<accession>A0A0A0IFF6</accession>
<organism evidence="1 2">
    <name type="scientific">Clostridium novyi A str. 4552</name>
    <dbReference type="NCBI Taxonomy" id="1444289"/>
    <lineage>
        <taxon>Bacteria</taxon>
        <taxon>Bacillati</taxon>
        <taxon>Bacillota</taxon>
        <taxon>Clostridia</taxon>
        <taxon>Eubacteriales</taxon>
        <taxon>Clostridiaceae</taxon>
        <taxon>Clostridium</taxon>
    </lineage>
</organism>
<reference evidence="1 2" key="1">
    <citation type="submission" date="2014-01" db="EMBL/GenBank/DDBJ databases">
        <title>Plasmidome dynamics in the species complex Clostridium novyi sensu lato converts strains of independent lineages into distinctly different pathogens.</title>
        <authorList>
            <person name="Skarin H."/>
            <person name="Segerman B."/>
        </authorList>
    </citation>
    <scope>NUCLEOTIDE SEQUENCE [LARGE SCALE GENOMIC DNA]</scope>
    <source>
        <strain evidence="1 2">4552</strain>
    </source>
</reference>